<dbReference type="InterPro" id="IPR010290">
    <property type="entry name" value="TM_effector"/>
</dbReference>
<keyword evidence="6 7" id="KW-0472">Membrane</keyword>
<dbReference type="Proteomes" id="UP000436027">
    <property type="component" value="Unassembled WGS sequence"/>
</dbReference>
<keyword evidence="4 7" id="KW-0812">Transmembrane</keyword>
<evidence type="ECO:0000256" key="3">
    <source>
        <dbReference type="ARBA" id="ARBA00022475"/>
    </source>
</evidence>
<feature type="transmembrane region" description="Helical" evidence="7">
    <location>
        <begin position="331"/>
        <end position="350"/>
    </location>
</feature>
<feature type="transmembrane region" description="Helical" evidence="7">
    <location>
        <begin position="54"/>
        <end position="74"/>
    </location>
</feature>
<protein>
    <submittedName>
        <fullName evidence="8">MFS transporter</fullName>
    </submittedName>
</protein>
<evidence type="ECO:0000256" key="6">
    <source>
        <dbReference type="ARBA" id="ARBA00023136"/>
    </source>
</evidence>
<evidence type="ECO:0000256" key="7">
    <source>
        <dbReference type="SAM" id="Phobius"/>
    </source>
</evidence>
<keyword evidence="3" id="KW-1003">Cell membrane</keyword>
<evidence type="ECO:0000313" key="8">
    <source>
        <dbReference type="EMBL" id="KAB1887218.1"/>
    </source>
</evidence>
<evidence type="ECO:0000256" key="2">
    <source>
        <dbReference type="ARBA" id="ARBA00022448"/>
    </source>
</evidence>
<feature type="transmembrane region" description="Helical" evidence="7">
    <location>
        <begin position="371"/>
        <end position="397"/>
    </location>
</feature>
<dbReference type="EMBL" id="WAAQ01000001">
    <property type="protein sequence ID" value="KAB1887218.1"/>
    <property type="molecule type" value="Genomic_DNA"/>
</dbReference>
<dbReference type="GO" id="GO:0005886">
    <property type="term" value="C:plasma membrane"/>
    <property type="evidence" value="ECO:0007669"/>
    <property type="project" value="UniProtKB-SubCell"/>
</dbReference>
<dbReference type="AlphaFoldDB" id="A0AAD3X507"/>
<feature type="transmembrane region" description="Helical" evidence="7">
    <location>
        <begin position="233"/>
        <end position="254"/>
    </location>
</feature>
<sequence length="413" mass="42249">MATVSDPVEVTAPPAFRRDHLAHAWIGVKALSDAGDAVWTIALAWTAVQIASPAVAGLIVAAGTLPRAVILLFGGVIADRADARRIMLAFNVLRVGVLVAVAVWVLTTPPSVAVLLLAAIAFGVCDALYEPSAGTIARQLVRAVDLPSYGAAAQTASRLGTMGGAAIGGFVVAHAGLAASASVNALTFTVVVAFIAIWLRPRFRLARAEKESALRGIARGFTHLSVNPTTRTLVIALSGLNLAVGPAIGLGLALRAHDEGWGAQAVGLFEALLGLGAALGAVSVAKWRPRHEARAGFWALVVQGAGIVALGFGPAWTVAAAAFVIGATAGYASVLLSATFSATVDTAYLGRMGALTRLGDDCLMPLAMAGFGALASATTVGVPFALFGGAMMALMILPLRNRTFRTLSLNPRH</sequence>
<dbReference type="CDD" id="cd06173">
    <property type="entry name" value="MFS_MefA_like"/>
    <property type="match status" value="1"/>
</dbReference>
<evidence type="ECO:0000256" key="5">
    <source>
        <dbReference type="ARBA" id="ARBA00022989"/>
    </source>
</evidence>
<dbReference type="Pfam" id="PF05977">
    <property type="entry name" value="MFS_3"/>
    <property type="match status" value="1"/>
</dbReference>
<proteinExistence type="predicted"/>
<comment type="subcellular location">
    <subcellularLocation>
        <location evidence="1">Cell membrane</location>
        <topology evidence="1">Multi-pass membrane protein</topology>
    </subcellularLocation>
</comment>
<comment type="caution">
    <text evidence="8">The sequence shown here is derived from an EMBL/GenBank/DDBJ whole genome shotgun (WGS) entry which is preliminary data.</text>
</comment>
<gene>
    <name evidence="8" type="ORF">F6W70_07400</name>
</gene>
<evidence type="ECO:0000313" key="9">
    <source>
        <dbReference type="Proteomes" id="UP000436027"/>
    </source>
</evidence>
<evidence type="ECO:0000256" key="1">
    <source>
        <dbReference type="ARBA" id="ARBA00004651"/>
    </source>
</evidence>
<feature type="transmembrane region" description="Helical" evidence="7">
    <location>
        <begin position="266"/>
        <end position="285"/>
    </location>
</feature>
<feature type="transmembrane region" description="Helical" evidence="7">
    <location>
        <begin position="183"/>
        <end position="200"/>
    </location>
</feature>
<dbReference type="PANTHER" id="PTHR23513">
    <property type="entry name" value="INTEGRAL MEMBRANE EFFLUX PROTEIN-RELATED"/>
    <property type="match status" value="1"/>
</dbReference>
<dbReference type="InterPro" id="IPR036259">
    <property type="entry name" value="MFS_trans_sf"/>
</dbReference>
<evidence type="ECO:0000256" key="4">
    <source>
        <dbReference type="ARBA" id="ARBA00022692"/>
    </source>
</evidence>
<feature type="transmembrane region" description="Helical" evidence="7">
    <location>
        <begin position="297"/>
        <end position="325"/>
    </location>
</feature>
<name>A0AAD3X507_MICMQ</name>
<organism evidence="8 9">
    <name type="scientific">Microbacterium maritypicum</name>
    <name type="common">Microbacterium liquefaciens</name>
    <dbReference type="NCBI Taxonomy" id="33918"/>
    <lineage>
        <taxon>Bacteria</taxon>
        <taxon>Bacillati</taxon>
        <taxon>Actinomycetota</taxon>
        <taxon>Actinomycetes</taxon>
        <taxon>Micrococcales</taxon>
        <taxon>Microbacteriaceae</taxon>
        <taxon>Microbacterium</taxon>
    </lineage>
</organism>
<dbReference type="Gene3D" id="1.20.1250.20">
    <property type="entry name" value="MFS general substrate transporter like domains"/>
    <property type="match status" value="1"/>
</dbReference>
<dbReference type="RefSeq" id="WP_151486287.1">
    <property type="nucleotide sequence ID" value="NZ_BAAAIN010000002.1"/>
</dbReference>
<keyword evidence="5 7" id="KW-1133">Transmembrane helix</keyword>
<accession>A0AAD3X507</accession>
<dbReference type="SUPFAM" id="SSF103473">
    <property type="entry name" value="MFS general substrate transporter"/>
    <property type="match status" value="1"/>
</dbReference>
<keyword evidence="2" id="KW-0813">Transport</keyword>
<dbReference type="PANTHER" id="PTHR23513:SF17">
    <property type="entry name" value="MEMBRANE PROTEIN"/>
    <property type="match status" value="1"/>
</dbReference>
<reference evidence="8 9" key="1">
    <citation type="submission" date="2019-09" db="EMBL/GenBank/DDBJ databases">
        <title>Whole genome sequencing of Microbacterium maritypicum.</title>
        <authorList>
            <person name="Lenchi N."/>
        </authorList>
    </citation>
    <scope>NUCLEOTIDE SEQUENCE [LARGE SCALE GENOMIC DNA]</scope>
    <source>
        <strain evidence="8 9">DSM 12512</strain>
    </source>
</reference>